<feature type="signal peptide" evidence="2">
    <location>
        <begin position="1"/>
        <end position="17"/>
    </location>
</feature>
<dbReference type="AlphaFoldDB" id="A0A6M1T984"/>
<feature type="compositionally biased region" description="Low complexity" evidence="1">
    <location>
        <begin position="227"/>
        <end position="242"/>
    </location>
</feature>
<sequence>MKSVLLTLVVLSFQAWPASNQSIDYSETIWRQGQEALASGNAKEALRIWKTAKDANENIEPDPRIGFDYIEVVTSNKLMDYYKDASDMVYWGLSGKCNENHRSEIGTELERIRPIINPGMYKAWKGYLNNDLDTICSILSRYWKQMDPILSTEYNERLIEHWERIAYSKTHFNRNSATVYGTDDRALVYIKLGEPDYRRRNTMRYNRSQVRAWVMDAMNFPGGSLGGASSSSDSLSRAGATSGDRRPSISRSMVQDRARVDRADRFSREAEQLHRIRDYEIWIYLRDENGPTGDYDKNLVYIFGEHGDTGFFGMLRSLEDMIPDAAFRDQGGQGAVLSPAYLLQLLFYQQVLTVDDYFANAFYDLESRLTSVNGLNKMTAFTARSKNINELNYIQVQAPEEESTFENEKRAFDLDVYQYRLLDDNNKPYLATYLTGQPQKALVFNQVKENRYGSDDFSLTFYNKSTDSDYNVIYRAEKNAPIYLDGRGDVEQMDPSSVFMRVPNIESEIDQLFTAELRLNEETASDSIMAVESNSISAFGKIEKNQPEPLSTNPEQLEMSDIIVGSTITPFVRYADSPVKFDVSHHRKIPADNNLMIHFEIYHLRTDSISQTPGPFEVQYKVRPKNRNFFQRLFKNSNKTSLTLNFETFESTYKTDLEIDTSSFDPGSYVLELKALERSTGREVSRQIEFEIHDS</sequence>
<keyword evidence="2" id="KW-0732">Signal</keyword>
<feature type="chain" id="PRO_5026794035" evidence="2">
    <location>
        <begin position="18"/>
        <end position="695"/>
    </location>
</feature>
<organism evidence="3 4">
    <name type="scientific">Halalkalibaculum roseum</name>
    <dbReference type="NCBI Taxonomy" id="2709311"/>
    <lineage>
        <taxon>Bacteria</taxon>
        <taxon>Pseudomonadati</taxon>
        <taxon>Balneolota</taxon>
        <taxon>Balneolia</taxon>
        <taxon>Balneolales</taxon>
        <taxon>Balneolaceae</taxon>
        <taxon>Halalkalibaculum</taxon>
    </lineage>
</organism>
<proteinExistence type="predicted"/>
<comment type="caution">
    <text evidence="3">The sequence shown here is derived from an EMBL/GenBank/DDBJ whole genome shotgun (WGS) entry which is preliminary data.</text>
</comment>
<reference evidence="3 4" key="1">
    <citation type="submission" date="2020-02" db="EMBL/GenBank/DDBJ databases">
        <title>Balneolaceae bacterium YR4-1, complete genome.</title>
        <authorList>
            <person name="Li Y."/>
            <person name="Wu S."/>
        </authorList>
    </citation>
    <scope>NUCLEOTIDE SEQUENCE [LARGE SCALE GENOMIC DNA]</scope>
    <source>
        <strain evidence="3 4">YR4-1</strain>
    </source>
</reference>
<dbReference type="EMBL" id="JAALLT010000003">
    <property type="protein sequence ID" value="NGP76753.1"/>
    <property type="molecule type" value="Genomic_DNA"/>
</dbReference>
<protein>
    <submittedName>
        <fullName evidence="3">GWxTD domain-containing protein</fullName>
    </submittedName>
</protein>
<dbReference type="RefSeq" id="WP_165141473.1">
    <property type="nucleotide sequence ID" value="NZ_JAALLT010000003.1"/>
</dbReference>
<keyword evidence="4" id="KW-1185">Reference proteome</keyword>
<evidence type="ECO:0000313" key="3">
    <source>
        <dbReference type="EMBL" id="NGP76753.1"/>
    </source>
</evidence>
<name>A0A6M1T984_9BACT</name>
<gene>
    <name evidence="3" type="ORF">G3570_08920</name>
</gene>
<accession>A0A6M1T984</accession>
<evidence type="ECO:0000256" key="2">
    <source>
        <dbReference type="SAM" id="SignalP"/>
    </source>
</evidence>
<evidence type="ECO:0000313" key="4">
    <source>
        <dbReference type="Proteomes" id="UP000473278"/>
    </source>
</evidence>
<dbReference type="InterPro" id="IPR030959">
    <property type="entry name" value="GWxTD_dom"/>
</dbReference>
<dbReference type="Proteomes" id="UP000473278">
    <property type="component" value="Unassembled WGS sequence"/>
</dbReference>
<dbReference type="NCBIfam" id="TIGR04514">
    <property type="entry name" value="GWxTD_dom"/>
    <property type="match status" value="1"/>
</dbReference>
<feature type="region of interest" description="Disordered" evidence="1">
    <location>
        <begin position="226"/>
        <end position="256"/>
    </location>
</feature>
<evidence type="ECO:0000256" key="1">
    <source>
        <dbReference type="SAM" id="MobiDB-lite"/>
    </source>
</evidence>